<gene>
    <name evidence="1" type="ORF">RJT34_13200</name>
</gene>
<sequence length="100" mass="10906">MVLCASALNYAFSENGKAASGDEGVVPLNASLQIDLKLVSWKTMSDITKDKKVVKNMKKGKITLVTIHPEYAFGSSGSLQELANAIRFIEYDSSFSDEDK</sequence>
<protein>
    <submittedName>
        <fullName evidence="1">Uncharacterized protein</fullName>
    </submittedName>
</protein>
<dbReference type="EMBL" id="JAYKXN010000003">
    <property type="protein sequence ID" value="KAK7302314.1"/>
    <property type="molecule type" value="Genomic_DNA"/>
</dbReference>
<name>A0AAN9PLL4_CLITE</name>
<organism evidence="1 2">
    <name type="scientific">Clitoria ternatea</name>
    <name type="common">Butterfly pea</name>
    <dbReference type="NCBI Taxonomy" id="43366"/>
    <lineage>
        <taxon>Eukaryota</taxon>
        <taxon>Viridiplantae</taxon>
        <taxon>Streptophyta</taxon>
        <taxon>Embryophyta</taxon>
        <taxon>Tracheophyta</taxon>
        <taxon>Spermatophyta</taxon>
        <taxon>Magnoliopsida</taxon>
        <taxon>eudicotyledons</taxon>
        <taxon>Gunneridae</taxon>
        <taxon>Pentapetalae</taxon>
        <taxon>rosids</taxon>
        <taxon>fabids</taxon>
        <taxon>Fabales</taxon>
        <taxon>Fabaceae</taxon>
        <taxon>Papilionoideae</taxon>
        <taxon>50 kb inversion clade</taxon>
        <taxon>NPAAA clade</taxon>
        <taxon>indigoferoid/millettioid clade</taxon>
        <taxon>Phaseoleae</taxon>
        <taxon>Clitoria</taxon>
    </lineage>
</organism>
<keyword evidence="2" id="KW-1185">Reference proteome</keyword>
<dbReference type="AlphaFoldDB" id="A0AAN9PLL4"/>
<reference evidence="1 2" key="1">
    <citation type="submission" date="2024-01" db="EMBL/GenBank/DDBJ databases">
        <title>The genomes of 5 underutilized Papilionoideae crops provide insights into root nodulation and disease resistance.</title>
        <authorList>
            <person name="Yuan L."/>
        </authorList>
    </citation>
    <scope>NUCLEOTIDE SEQUENCE [LARGE SCALE GENOMIC DNA]</scope>
    <source>
        <strain evidence="1">LY-2023</strain>
        <tissue evidence="1">Leaf</tissue>
    </source>
</reference>
<comment type="caution">
    <text evidence="1">The sequence shown here is derived from an EMBL/GenBank/DDBJ whole genome shotgun (WGS) entry which is preliminary data.</text>
</comment>
<dbReference type="Proteomes" id="UP001359559">
    <property type="component" value="Unassembled WGS sequence"/>
</dbReference>
<evidence type="ECO:0000313" key="2">
    <source>
        <dbReference type="Proteomes" id="UP001359559"/>
    </source>
</evidence>
<accession>A0AAN9PLL4</accession>
<evidence type="ECO:0000313" key="1">
    <source>
        <dbReference type="EMBL" id="KAK7302314.1"/>
    </source>
</evidence>
<proteinExistence type="predicted"/>